<evidence type="ECO:0000256" key="1">
    <source>
        <dbReference type="ARBA" id="ARBA00023015"/>
    </source>
</evidence>
<keyword evidence="3" id="KW-0804">Transcription</keyword>
<dbReference type="Gene3D" id="2.170.150.80">
    <property type="entry name" value="NAC domain"/>
    <property type="match status" value="1"/>
</dbReference>
<evidence type="ECO:0000256" key="2">
    <source>
        <dbReference type="ARBA" id="ARBA00023125"/>
    </source>
</evidence>
<feature type="domain" description="NAC" evidence="6">
    <location>
        <begin position="4"/>
        <end position="159"/>
    </location>
</feature>
<evidence type="ECO:0000256" key="5">
    <source>
        <dbReference type="SAM" id="MobiDB-lite"/>
    </source>
</evidence>
<evidence type="ECO:0000313" key="7">
    <source>
        <dbReference type="EMBL" id="KAL0008774.1"/>
    </source>
</evidence>
<evidence type="ECO:0000259" key="6">
    <source>
        <dbReference type="PROSITE" id="PS51005"/>
    </source>
</evidence>
<proteinExistence type="predicted"/>
<keyword evidence="8" id="KW-1185">Reference proteome</keyword>
<feature type="region of interest" description="Disordered" evidence="5">
    <location>
        <begin position="207"/>
        <end position="229"/>
    </location>
</feature>
<name>A0AAW2DEZ8_9ROSI</name>
<reference evidence="7 8" key="1">
    <citation type="submission" date="2024-01" db="EMBL/GenBank/DDBJ databases">
        <title>A telomere-to-telomere, gap-free genome of sweet tea (Lithocarpus litseifolius).</title>
        <authorList>
            <person name="Zhou J."/>
        </authorList>
    </citation>
    <scope>NUCLEOTIDE SEQUENCE [LARGE SCALE GENOMIC DNA]</scope>
    <source>
        <strain evidence="7">Zhou-2022a</strain>
        <tissue evidence="7">Leaf</tissue>
    </source>
</reference>
<organism evidence="7 8">
    <name type="scientific">Lithocarpus litseifolius</name>
    <dbReference type="NCBI Taxonomy" id="425828"/>
    <lineage>
        <taxon>Eukaryota</taxon>
        <taxon>Viridiplantae</taxon>
        <taxon>Streptophyta</taxon>
        <taxon>Embryophyta</taxon>
        <taxon>Tracheophyta</taxon>
        <taxon>Spermatophyta</taxon>
        <taxon>Magnoliopsida</taxon>
        <taxon>eudicotyledons</taxon>
        <taxon>Gunneridae</taxon>
        <taxon>Pentapetalae</taxon>
        <taxon>rosids</taxon>
        <taxon>fabids</taxon>
        <taxon>Fagales</taxon>
        <taxon>Fagaceae</taxon>
        <taxon>Lithocarpus</taxon>
    </lineage>
</organism>
<feature type="compositionally biased region" description="Basic and acidic residues" evidence="5">
    <location>
        <begin position="208"/>
        <end position="222"/>
    </location>
</feature>
<sequence length="229" mass="26540">MYDLPPGVVFGPTDPEIVLYYLLNRVNGEPMFEDSMNYITECDVYGDSNAWIKVFQETHMERLYFYAKLKKKNQKGKRIERSTQCGTWRCQKDEQLFLNGTQYGSKRSFTFVAKNGFNGMGRWTMHEFRLDGAYGNTTNHCAFEVLKWHPGLLCHYLNFFLWVVWESSYEKEIKRSKQNGIEGVKRLSVIHNWLKGEGKVARLKAKRPNTETKSHLTARLEVDDGGGGG</sequence>
<dbReference type="EMBL" id="JAZDWU010000003">
    <property type="protein sequence ID" value="KAL0008774.1"/>
    <property type="molecule type" value="Genomic_DNA"/>
</dbReference>
<dbReference type="GO" id="GO:0003677">
    <property type="term" value="F:DNA binding"/>
    <property type="evidence" value="ECO:0007669"/>
    <property type="project" value="UniProtKB-KW"/>
</dbReference>
<dbReference type="PROSITE" id="PS51005">
    <property type="entry name" value="NAC"/>
    <property type="match status" value="1"/>
</dbReference>
<dbReference type="SUPFAM" id="SSF101941">
    <property type="entry name" value="NAC domain"/>
    <property type="match status" value="1"/>
</dbReference>
<evidence type="ECO:0000256" key="4">
    <source>
        <dbReference type="ARBA" id="ARBA00023242"/>
    </source>
</evidence>
<protein>
    <recommendedName>
        <fullName evidence="6">NAC domain-containing protein</fullName>
    </recommendedName>
</protein>
<dbReference type="GO" id="GO:0048731">
    <property type="term" value="P:system development"/>
    <property type="evidence" value="ECO:0007669"/>
    <property type="project" value="TreeGrafter"/>
</dbReference>
<dbReference type="AlphaFoldDB" id="A0AAW2DEZ8"/>
<dbReference type="InterPro" id="IPR003441">
    <property type="entry name" value="NAC-dom"/>
</dbReference>
<dbReference type="GO" id="GO:0006355">
    <property type="term" value="P:regulation of DNA-templated transcription"/>
    <property type="evidence" value="ECO:0007669"/>
    <property type="project" value="InterPro"/>
</dbReference>
<comment type="caution">
    <text evidence="7">The sequence shown here is derived from an EMBL/GenBank/DDBJ whole genome shotgun (WGS) entry which is preliminary data.</text>
</comment>
<keyword evidence="1" id="KW-0805">Transcription regulation</keyword>
<gene>
    <name evidence="7" type="ORF">SO802_010276</name>
</gene>
<keyword evidence="2" id="KW-0238">DNA-binding</keyword>
<accession>A0AAW2DEZ8</accession>
<dbReference type="InterPro" id="IPR036093">
    <property type="entry name" value="NAC_dom_sf"/>
</dbReference>
<evidence type="ECO:0000313" key="8">
    <source>
        <dbReference type="Proteomes" id="UP001459277"/>
    </source>
</evidence>
<dbReference type="PANTHER" id="PTHR31719:SF43">
    <property type="entry name" value="NAC TRANSCRIPTION FACTOR 56"/>
    <property type="match status" value="1"/>
</dbReference>
<evidence type="ECO:0000256" key="3">
    <source>
        <dbReference type="ARBA" id="ARBA00023163"/>
    </source>
</evidence>
<keyword evidence="4" id="KW-0539">Nucleus</keyword>
<dbReference type="PANTHER" id="PTHR31719">
    <property type="entry name" value="NAC TRANSCRIPTION FACTOR 56"/>
    <property type="match status" value="1"/>
</dbReference>
<dbReference type="Proteomes" id="UP001459277">
    <property type="component" value="Unassembled WGS sequence"/>
</dbReference>
<dbReference type="Pfam" id="PF02365">
    <property type="entry name" value="NAM"/>
    <property type="match status" value="1"/>
</dbReference>